<organism evidence="3 4">
    <name type="scientific">Haemaphysalis longicornis</name>
    <name type="common">Bush tick</name>
    <dbReference type="NCBI Taxonomy" id="44386"/>
    <lineage>
        <taxon>Eukaryota</taxon>
        <taxon>Metazoa</taxon>
        <taxon>Ecdysozoa</taxon>
        <taxon>Arthropoda</taxon>
        <taxon>Chelicerata</taxon>
        <taxon>Arachnida</taxon>
        <taxon>Acari</taxon>
        <taxon>Parasitiformes</taxon>
        <taxon>Ixodida</taxon>
        <taxon>Ixodoidea</taxon>
        <taxon>Ixodidae</taxon>
        <taxon>Haemaphysalinae</taxon>
        <taxon>Haemaphysalis</taxon>
    </lineage>
</organism>
<feature type="compositionally biased region" description="Low complexity" evidence="1">
    <location>
        <begin position="725"/>
        <end position="738"/>
    </location>
</feature>
<evidence type="ECO:0000259" key="2">
    <source>
        <dbReference type="Pfam" id="PF05205"/>
    </source>
</evidence>
<feature type="compositionally biased region" description="Basic and acidic residues" evidence="1">
    <location>
        <begin position="417"/>
        <end position="434"/>
    </location>
</feature>
<feature type="compositionally biased region" description="Basic and acidic residues" evidence="1">
    <location>
        <begin position="441"/>
        <end position="487"/>
    </location>
</feature>
<feature type="compositionally biased region" description="Basic and acidic residues" evidence="1">
    <location>
        <begin position="294"/>
        <end position="351"/>
    </location>
</feature>
<keyword evidence="4" id="KW-1185">Reference proteome</keyword>
<dbReference type="InterPro" id="IPR055264">
    <property type="entry name" value="BOD1/SHG1_dom"/>
</dbReference>
<feature type="compositionally biased region" description="Basic and acidic residues" evidence="1">
    <location>
        <begin position="364"/>
        <end position="409"/>
    </location>
</feature>
<feature type="compositionally biased region" description="Basic and acidic residues" evidence="1">
    <location>
        <begin position="894"/>
        <end position="918"/>
    </location>
</feature>
<feature type="region of interest" description="Disordered" evidence="1">
    <location>
        <begin position="838"/>
        <end position="861"/>
    </location>
</feature>
<dbReference type="OrthoDB" id="7605699at2759"/>
<dbReference type="PANTHER" id="PTHR31532">
    <property type="entry name" value="BIORIENTATION OF CHROMOSOMES IN CELL DIVISION 1 FAMILY MEMBER"/>
    <property type="match status" value="1"/>
</dbReference>
<dbReference type="Proteomes" id="UP000821853">
    <property type="component" value="Chromosome 1"/>
</dbReference>
<feature type="compositionally biased region" description="Basic and acidic residues" evidence="1">
    <location>
        <begin position="580"/>
        <end position="599"/>
    </location>
</feature>
<dbReference type="GO" id="GO:0048188">
    <property type="term" value="C:Set1C/COMPASS complex"/>
    <property type="evidence" value="ECO:0007669"/>
    <property type="project" value="TreeGrafter"/>
</dbReference>
<dbReference type="Pfam" id="PF05205">
    <property type="entry name" value="COMPASS-Shg1"/>
    <property type="match status" value="1"/>
</dbReference>
<dbReference type="AlphaFoldDB" id="A0A9J6FJ58"/>
<feature type="compositionally biased region" description="Low complexity" evidence="1">
    <location>
        <begin position="545"/>
        <end position="559"/>
    </location>
</feature>
<feature type="region of interest" description="Disordered" evidence="1">
    <location>
        <begin position="137"/>
        <end position="180"/>
    </location>
</feature>
<dbReference type="EMBL" id="JABSTR010000001">
    <property type="protein sequence ID" value="KAH9362979.1"/>
    <property type="molecule type" value="Genomic_DNA"/>
</dbReference>
<feature type="region of interest" description="Disordered" evidence="1">
    <location>
        <begin position="652"/>
        <end position="795"/>
    </location>
</feature>
<evidence type="ECO:0000313" key="3">
    <source>
        <dbReference type="EMBL" id="KAH9362979.1"/>
    </source>
</evidence>
<feature type="region of interest" description="Disordered" evidence="1">
    <location>
        <begin position="206"/>
        <end position="613"/>
    </location>
</feature>
<proteinExistence type="predicted"/>
<comment type="caution">
    <text evidence="3">The sequence shown here is derived from an EMBL/GenBank/DDBJ whole genome shotgun (WGS) entry which is preliminary data.</text>
</comment>
<feature type="compositionally biased region" description="Low complexity" evidence="1">
    <location>
        <begin position="137"/>
        <end position="149"/>
    </location>
</feature>
<dbReference type="PANTHER" id="PTHR31532:SF10">
    <property type="entry name" value="BIORIENTATION OF CHROMOSOMES IN CELL DIVISION PROTEIN 1-LIKE 1"/>
    <property type="match status" value="1"/>
</dbReference>
<dbReference type="OMA" id="FAGHMNG"/>
<feature type="domain" description="BOD1/SHG1" evidence="2">
    <location>
        <begin position="21"/>
        <end position="116"/>
    </location>
</feature>
<name>A0A9J6FJ58_HAELO</name>
<sequence length="1085" mass="118824">MASNSNVKELPPGDPKLTASIVSHLKSRGLFDQLRRDCLGDVDTKPAYLNLKQRVEGYITKFLATQTWTPDMNKNHVRDRMRREINESGMLSAGLDHLVDQIVNPKIYQVFTPEVENGVRQYLGLSSTKDAAPHQFAPATDAAADAASKQARRTPFLPPPSKSEFSIDETTQDVPGSSFSPEEYAETLSLEELTDSSCEPQLMIVTESNERTEEAARPALAPKKIGSRRRSSSSSIELGPAEITVEPPSPKPKLEAANWSSITKKGPSAADVTPKPQASLDKGKPDFLKSGTRPVEKKDVGNTAEVAKKEVKPTNKDKKERKPDSGKSKEHSSHSSKPESHSKDPAAKKSSSDASRSKTHKHKSDADSAKDAKHSSKEKDKRSTPREKSSSRDEASKSRSDSTKDERSKGSSHHSSRPKEGDGHSDRRRSDDKHRSHHSSSRHDDKKRHGDKHSREEKPREHRSDGHRSHSDSRKDKDRSSTRDSSGHHKSSNKDGATSKASAPHKTVISISQDSFLMSDDTSSHLKLPETSGAEFPEMHTNSHDGSQQGFQGSSQDGSLHTADDSSREASQATSSSNAHQDETKLAEDVADKVSRETPPEVDSECSRSAVPLVEEKEAEILRFSYVTDEMRGNSKADLQLVSSIPEKAELQQNEVPDLSDGVQLVNGDEVSGSVVAGPSGELKQQSPLQRKAAGQKTEVERRSAEKRRQKRRGSDGHDSEGAWSDVTVSSVHTSDLSSYDDRISVSSGDEAAHQTSTEKKMIPLKDIKKITSSSNEDDDRMSKSEAEPNASDGVVASTVYLEEVVEHVPAEVEESQPICPEANQSKSVCDEVVVKTASPSTTVTSEEGPEPKMGLRRTRKINPKYVSEEFSSIFTKGKRPAGTIDFSELANYGKEKHHEEPLPGRTEHRKAPAREDSFQDFGTPTPSDTEQLSDASIPERSRRPSRRPSGSESRSRSESTSSKRYESSDLYKPRPVIKSGTRRSRPLPATLASLAPSNIGILQQAGNAGPLRWQQRTKQFAHMHSFIAVSFLGCCFFDDSRICAAPSSAAALAATPSQVPCPAFCSVLCHRRKRPQSIAGSIEY</sequence>
<dbReference type="VEuPathDB" id="VectorBase:HLOH_057551"/>
<feature type="compositionally biased region" description="Basic and acidic residues" evidence="1">
    <location>
        <begin position="954"/>
        <end position="973"/>
    </location>
</feature>
<gene>
    <name evidence="3" type="ORF">HPB48_014239</name>
</gene>
<evidence type="ECO:0000256" key="1">
    <source>
        <dbReference type="SAM" id="MobiDB-lite"/>
    </source>
</evidence>
<feature type="region of interest" description="Disordered" evidence="1">
    <location>
        <begin position="874"/>
        <end position="988"/>
    </location>
</feature>
<feature type="compositionally biased region" description="Polar residues" evidence="1">
    <location>
        <begin position="921"/>
        <end position="935"/>
    </location>
</feature>
<feature type="compositionally biased region" description="Basic and acidic residues" evidence="1">
    <location>
        <begin position="751"/>
        <end position="770"/>
    </location>
</feature>
<accession>A0A9J6FJ58</accession>
<dbReference type="GO" id="GO:0031297">
    <property type="term" value="P:replication fork processing"/>
    <property type="evidence" value="ECO:0007669"/>
    <property type="project" value="TreeGrafter"/>
</dbReference>
<protein>
    <recommendedName>
        <fullName evidence="2">BOD1/SHG1 domain-containing protein</fullName>
    </recommendedName>
</protein>
<evidence type="ECO:0000313" key="4">
    <source>
        <dbReference type="Proteomes" id="UP000821853"/>
    </source>
</evidence>
<reference evidence="3 4" key="1">
    <citation type="journal article" date="2020" name="Cell">
        <title>Large-Scale Comparative Analyses of Tick Genomes Elucidate Their Genetic Diversity and Vector Capacities.</title>
        <authorList>
            <consortium name="Tick Genome and Microbiome Consortium (TIGMIC)"/>
            <person name="Jia N."/>
            <person name="Wang J."/>
            <person name="Shi W."/>
            <person name="Du L."/>
            <person name="Sun Y."/>
            <person name="Zhan W."/>
            <person name="Jiang J.F."/>
            <person name="Wang Q."/>
            <person name="Zhang B."/>
            <person name="Ji P."/>
            <person name="Bell-Sakyi L."/>
            <person name="Cui X.M."/>
            <person name="Yuan T.T."/>
            <person name="Jiang B.G."/>
            <person name="Yang W.F."/>
            <person name="Lam T.T."/>
            <person name="Chang Q.C."/>
            <person name="Ding S.J."/>
            <person name="Wang X.J."/>
            <person name="Zhu J.G."/>
            <person name="Ruan X.D."/>
            <person name="Zhao L."/>
            <person name="Wei J.T."/>
            <person name="Ye R.Z."/>
            <person name="Que T.C."/>
            <person name="Du C.H."/>
            <person name="Zhou Y.H."/>
            <person name="Cheng J.X."/>
            <person name="Dai P.F."/>
            <person name="Guo W.B."/>
            <person name="Han X.H."/>
            <person name="Huang E.J."/>
            <person name="Li L.F."/>
            <person name="Wei W."/>
            <person name="Gao Y.C."/>
            <person name="Liu J.Z."/>
            <person name="Shao H.Z."/>
            <person name="Wang X."/>
            <person name="Wang C.C."/>
            <person name="Yang T.C."/>
            <person name="Huo Q.B."/>
            <person name="Li W."/>
            <person name="Chen H.Y."/>
            <person name="Chen S.E."/>
            <person name="Zhou L.G."/>
            <person name="Ni X.B."/>
            <person name="Tian J.H."/>
            <person name="Sheng Y."/>
            <person name="Liu T."/>
            <person name="Pan Y.S."/>
            <person name="Xia L.Y."/>
            <person name="Li J."/>
            <person name="Zhao F."/>
            <person name="Cao W.C."/>
        </authorList>
    </citation>
    <scope>NUCLEOTIDE SEQUENCE [LARGE SCALE GENOMIC DNA]</scope>
    <source>
        <tissue evidence="3">Larvae</tissue>
    </source>
</reference>